<accession>A0ABX3ZW48</accession>
<dbReference type="SUPFAM" id="SSF46785">
    <property type="entry name" value="Winged helix' DNA-binding domain"/>
    <property type="match status" value="1"/>
</dbReference>
<evidence type="ECO:0000256" key="2">
    <source>
        <dbReference type="ARBA" id="ARBA00023125"/>
    </source>
</evidence>
<organism evidence="5 6">
    <name type="scientific">Haematobacter missouriensis</name>
    <dbReference type="NCBI Taxonomy" id="366616"/>
    <lineage>
        <taxon>Bacteria</taxon>
        <taxon>Pseudomonadati</taxon>
        <taxon>Pseudomonadota</taxon>
        <taxon>Alphaproteobacteria</taxon>
        <taxon>Rhodobacterales</taxon>
        <taxon>Paracoccaceae</taxon>
        <taxon>Haematobacter</taxon>
    </lineage>
</organism>
<evidence type="ECO:0000256" key="1">
    <source>
        <dbReference type="ARBA" id="ARBA00023015"/>
    </source>
</evidence>
<keyword evidence="2" id="KW-0238">DNA-binding</keyword>
<dbReference type="InterPro" id="IPR036388">
    <property type="entry name" value="WH-like_DNA-bd_sf"/>
</dbReference>
<dbReference type="PROSITE" id="PS50987">
    <property type="entry name" value="HTH_ARSR_2"/>
    <property type="match status" value="1"/>
</dbReference>
<evidence type="ECO:0000313" key="6">
    <source>
        <dbReference type="Proteomes" id="UP000214673"/>
    </source>
</evidence>
<dbReference type="RefSeq" id="WP_088238974.1">
    <property type="nucleotide sequence ID" value="NZ_CALUEG010000055.1"/>
</dbReference>
<comment type="caution">
    <text evidence="5">The sequence shown here is derived from an EMBL/GenBank/DDBJ whole genome shotgun (WGS) entry which is preliminary data.</text>
</comment>
<dbReference type="Gene3D" id="1.10.10.10">
    <property type="entry name" value="Winged helix-like DNA-binding domain superfamily/Winged helix DNA-binding domain"/>
    <property type="match status" value="1"/>
</dbReference>
<dbReference type="InterPro" id="IPR001845">
    <property type="entry name" value="HTH_ArsR_DNA-bd_dom"/>
</dbReference>
<dbReference type="InterPro" id="IPR051011">
    <property type="entry name" value="Metal_resp_trans_reg"/>
</dbReference>
<dbReference type="InterPro" id="IPR011991">
    <property type="entry name" value="ArsR-like_HTH"/>
</dbReference>
<dbReference type="Pfam" id="PF12840">
    <property type="entry name" value="HTH_20"/>
    <property type="match status" value="1"/>
</dbReference>
<dbReference type="InterPro" id="IPR036390">
    <property type="entry name" value="WH_DNA-bd_sf"/>
</dbReference>
<protein>
    <submittedName>
        <fullName evidence="5">Transcriptional regulator</fullName>
    </submittedName>
</protein>
<proteinExistence type="predicted"/>
<dbReference type="NCBIfam" id="NF033788">
    <property type="entry name" value="HTH_metalloreg"/>
    <property type="match status" value="1"/>
</dbReference>
<dbReference type="PANTHER" id="PTHR43132:SF2">
    <property type="entry name" value="ARSENICAL RESISTANCE OPERON REPRESSOR ARSR-RELATED"/>
    <property type="match status" value="1"/>
</dbReference>
<evidence type="ECO:0000259" key="4">
    <source>
        <dbReference type="PROSITE" id="PS50987"/>
    </source>
</evidence>
<keyword evidence="6" id="KW-1185">Reference proteome</keyword>
<evidence type="ECO:0000256" key="3">
    <source>
        <dbReference type="ARBA" id="ARBA00023163"/>
    </source>
</evidence>
<reference evidence="5 6" key="1">
    <citation type="submission" date="2016-11" db="EMBL/GenBank/DDBJ databases">
        <title>Comparison of Traditional DNA-DNA Hybridization with In Silico Genomic Analysis.</title>
        <authorList>
            <person name="Nicholson A.C."/>
            <person name="Sammons S."/>
            <person name="Humrighouse B.W."/>
            <person name="Graziano J."/>
            <person name="Lasker B."/>
            <person name="Whitney A.M."/>
            <person name="Mcquiston J.R."/>
        </authorList>
    </citation>
    <scope>NUCLEOTIDE SEQUENCE [LARGE SCALE GENOMIC DNA]</scope>
    <source>
        <strain evidence="5 6">H1892</strain>
    </source>
</reference>
<dbReference type="Proteomes" id="UP000214673">
    <property type="component" value="Unassembled WGS sequence"/>
</dbReference>
<keyword evidence="3" id="KW-0804">Transcription</keyword>
<feature type="domain" description="HTH arsR-type" evidence="4">
    <location>
        <begin position="1"/>
        <end position="95"/>
    </location>
</feature>
<name>A0ABX3ZW48_9RHOB</name>
<gene>
    <name evidence="5" type="ORF">CDV53_04585</name>
</gene>
<dbReference type="EMBL" id="NIPV01000014">
    <property type="protein sequence ID" value="OWJ77995.1"/>
    <property type="molecule type" value="Genomic_DNA"/>
</dbReference>
<evidence type="ECO:0000313" key="5">
    <source>
        <dbReference type="EMBL" id="OWJ77995.1"/>
    </source>
</evidence>
<sequence length="116" mass="12331">MEERQALAAFSALSQETRLRILRLLVVAGPEGLAAGVIADQAGVSASNVSFHIKELERAGLVNARRESRSILYSMDFGALNGLVRFLMEDCCAGQVGLCSDTGKAETCESTALRGL</sequence>
<dbReference type="PRINTS" id="PR00778">
    <property type="entry name" value="HTHARSR"/>
</dbReference>
<keyword evidence="1" id="KW-0805">Transcription regulation</keyword>
<dbReference type="SMART" id="SM00418">
    <property type="entry name" value="HTH_ARSR"/>
    <property type="match status" value="1"/>
</dbReference>
<dbReference type="PANTHER" id="PTHR43132">
    <property type="entry name" value="ARSENICAL RESISTANCE OPERON REPRESSOR ARSR-RELATED"/>
    <property type="match status" value="1"/>
</dbReference>
<dbReference type="CDD" id="cd00090">
    <property type="entry name" value="HTH_ARSR"/>
    <property type="match status" value="1"/>
</dbReference>